<evidence type="ECO:0000256" key="1">
    <source>
        <dbReference type="SAM" id="MobiDB-lite"/>
    </source>
</evidence>
<keyword evidence="2" id="KW-0732">Signal</keyword>
<gene>
    <name evidence="3" type="ORF">SAMN06264365_12041</name>
</gene>
<dbReference type="AlphaFoldDB" id="A0A239G5U6"/>
<protein>
    <submittedName>
        <fullName evidence="3">Uncharacterized protein</fullName>
    </submittedName>
</protein>
<accession>A0A239G5U6</accession>
<organism evidence="3 4">
    <name type="scientific">Actinoplanes regularis</name>
    <dbReference type="NCBI Taxonomy" id="52697"/>
    <lineage>
        <taxon>Bacteria</taxon>
        <taxon>Bacillati</taxon>
        <taxon>Actinomycetota</taxon>
        <taxon>Actinomycetes</taxon>
        <taxon>Micromonosporales</taxon>
        <taxon>Micromonosporaceae</taxon>
        <taxon>Actinoplanes</taxon>
    </lineage>
</organism>
<feature type="chain" id="PRO_5012647340" evidence="2">
    <location>
        <begin position="27"/>
        <end position="398"/>
    </location>
</feature>
<reference evidence="3 4" key="1">
    <citation type="submission" date="2017-06" db="EMBL/GenBank/DDBJ databases">
        <authorList>
            <person name="Kim H.J."/>
            <person name="Triplett B.A."/>
        </authorList>
    </citation>
    <scope>NUCLEOTIDE SEQUENCE [LARGE SCALE GENOMIC DNA]</scope>
    <source>
        <strain evidence="3 4">DSM 43151</strain>
    </source>
</reference>
<dbReference type="Proteomes" id="UP000198415">
    <property type="component" value="Unassembled WGS sequence"/>
</dbReference>
<evidence type="ECO:0000256" key="2">
    <source>
        <dbReference type="SAM" id="SignalP"/>
    </source>
</evidence>
<proteinExistence type="predicted"/>
<dbReference type="RefSeq" id="WP_089297589.1">
    <property type="nucleotide sequence ID" value="NZ_BOMU01000091.1"/>
</dbReference>
<feature type="signal peptide" evidence="2">
    <location>
        <begin position="1"/>
        <end position="26"/>
    </location>
</feature>
<name>A0A239G5U6_9ACTN</name>
<dbReference type="EMBL" id="FZNR01000020">
    <property type="protein sequence ID" value="SNS64519.1"/>
    <property type="molecule type" value="Genomic_DNA"/>
</dbReference>
<feature type="region of interest" description="Disordered" evidence="1">
    <location>
        <begin position="327"/>
        <end position="398"/>
    </location>
</feature>
<feature type="compositionally biased region" description="Low complexity" evidence="1">
    <location>
        <begin position="359"/>
        <end position="378"/>
    </location>
</feature>
<evidence type="ECO:0000313" key="4">
    <source>
        <dbReference type="Proteomes" id="UP000198415"/>
    </source>
</evidence>
<sequence length="398" mass="41483">MRKFLYAGAGLIAGGLMLSGAAPAQADVASPNRNTEGTCCGTARTGGTMHDPLHDLFHSQDLLSPHSVGTPHSWYLQHNTTVTQNNLSPQNTIPGAPNNIPPLQNIPGAQDNPSPLFNNTGIQNNDWLPQYNDTPGLQNNDWLPQYNDTPGLQNNDLVPQQNDLVPQQNTPGLQNNDLVPQQNLPGAQNNPIPALPAANQPAAITALPVLTWVGPVAGENPLDHVLSQAHDLHQANPIGIDLIDHPPLLDLGQGGRRFLPTGSNQDDCPPELRRNIRESREESTIPGGLPAAGLTRSLPLLGGFSVVGGLLPDGITNVSALGGARYERPTSTPVGQVAEASDPAPATSPYGAPARPGLAPATAPAVAPSKAAPASVAPYSKGNGPRTLEKPIGSTLGR</sequence>
<keyword evidence="4" id="KW-1185">Reference proteome</keyword>
<evidence type="ECO:0000313" key="3">
    <source>
        <dbReference type="EMBL" id="SNS64519.1"/>
    </source>
</evidence>